<keyword evidence="2" id="KW-1185">Reference proteome</keyword>
<accession>A0ABY8FYV2</accession>
<dbReference type="Proteomes" id="UP001215216">
    <property type="component" value="Chromosome"/>
</dbReference>
<proteinExistence type="predicted"/>
<reference evidence="1 2" key="1">
    <citation type="submission" date="2023-03" db="EMBL/GenBank/DDBJ databases">
        <title>Complete genome of Arcanobacterium canis strain DSM 25104 isolated in 2010 from a canine otitis externa in Germany.</title>
        <authorList>
            <person name="Borowiak M."/>
            <person name="Kreitlow A."/>
            <person name="Malorny B."/>
            <person name="Laemmler C."/>
            <person name="Prenger-Berninghoff E."/>
            <person name="Ploetz M."/>
            <person name="Abdulmawjood A."/>
        </authorList>
    </citation>
    <scope>NUCLEOTIDE SEQUENCE [LARGE SCALE GENOMIC DNA]</scope>
    <source>
        <strain evidence="1 2">DSM 25104</strain>
    </source>
</reference>
<evidence type="ECO:0000313" key="2">
    <source>
        <dbReference type="Proteomes" id="UP001215216"/>
    </source>
</evidence>
<evidence type="ECO:0000313" key="1">
    <source>
        <dbReference type="EMBL" id="WFM83710.1"/>
    </source>
</evidence>
<dbReference type="RefSeq" id="WP_278013105.1">
    <property type="nucleotide sequence ID" value="NZ_CP121208.1"/>
</dbReference>
<name>A0ABY8FYV2_9ACTO</name>
<sequence>MDLRDRYVITPKGSSGTLWVHLSWEGKKPGFPHLLPDGKDYGEVIVEQGLNALPEDLWLEPWRSGRLVDWLWSGLSERVFSQRMVDVLTACGVNEMEVRPLTIRRKRSPDIEGYSIARFPGEGERVGYFPPSNPSAWSLIVAEDIAKSLAENKLTGFTIQPAQQAWDETYGKE</sequence>
<evidence type="ECO:0008006" key="3">
    <source>
        <dbReference type="Google" id="ProtNLM"/>
    </source>
</evidence>
<dbReference type="EMBL" id="CP121208">
    <property type="protein sequence ID" value="WFM83710.1"/>
    <property type="molecule type" value="Genomic_DNA"/>
</dbReference>
<gene>
    <name evidence="1" type="ORF">P7079_01640</name>
</gene>
<protein>
    <recommendedName>
        <fullName evidence="3">FAD dependent oxidoreductase</fullName>
    </recommendedName>
</protein>
<organism evidence="1 2">
    <name type="scientific">Arcanobacterium canis</name>
    <dbReference type="NCBI Taxonomy" id="999183"/>
    <lineage>
        <taxon>Bacteria</taxon>
        <taxon>Bacillati</taxon>
        <taxon>Actinomycetota</taxon>
        <taxon>Actinomycetes</taxon>
        <taxon>Actinomycetales</taxon>
        <taxon>Actinomycetaceae</taxon>
        <taxon>Arcanobacterium</taxon>
    </lineage>
</organism>